<dbReference type="SUPFAM" id="SSF109604">
    <property type="entry name" value="HD-domain/PDEase-like"/>
    <property type="match status" value="1"/>
</dbReference>
<dbReference type="EMBL" id="JASCTH010000001">
    <property type="protein sequence ID" value="MDI6097148.1"/>
    <property type="molecule type" value="Genomic_DNA"/>
</dbReference>
<dbReference type="NCBIfam" id="TIGR00277">
    <property type="entry name" value="HDIG"/>
    <property type="match status" value="1"/>
</dbReference>
<evidence type="ECO:0000259" key="1">
    <source>
        <dbReference type="Pfam" id="PF01966"/>
    </source>
</evidence>
<keyword evidence="3" id="KW-1185">Reference proteome</keyword>
<evidence type="ECO:0000313" key="3">
    <source>
        <dbReference type="Proteomes" id="UP001241758"/>
    </source>
</evidence>
<name>A0ABT6WBQ0_9ACTN</name>
<evidence type="ECO:0000313" key="2">
    <source>
        <dbReference type="EMBL" id="MDI6097148.1"/>
    </source>
</evidence>
<dbReference type="Proteomes" id="UP001241758">
    <property type="component" value="Unassembled WGS sequence"/>
</dbReference>
<proteinExistence type="predicted"/>
<sequence length="201" mass="21341">MTAVLAAPARFLVAGEARFPSAGQAMRLAESLIGDSGNRWKHTAGVAARAEELAGRLGLDPDVLVAAAWLHDIGYADPIALTGFHPLDGAVHLSAEGWPARIAGLVAYHSGARFVAAARGFGEQLAAFPDERSVMDDALTYADQTVSPSGVRVDTETRYAEMLHRQGPCSWNAKVGAERRPHLRAITARMEHLLAAQPLAA</sequence>
<accession>A0ABT6WBQ0</accession>
<gene>
    <name evidence="2" type="ORF">QLQ12_00810</name>
</gene>
<dbReference type="InterPro" id="IPR006674">
    <property type="entry name" value="HD_domain"/>
</dbReference>
<dbReference type="Pfam" id="PF01966">
    <property type="entry name" value="HD"/>
    <property type="match status" value="1"/>
</dbReference>
<dbReference type="RefSeq" id="WP_282756379.1">
    <property type="nucleotide sequence ID" value="NZ_JASCTH010000001.1"/>
</dbReference>
<dbReference type="Gene3D" id="1.10.3210.10">
    <property type="entry name" value="Hypothetical protein af1432"/>
    <property type="match status" value="1"/>
</dbReference>
<reference evidence="2 3" key="1">
    <citation type="submission" date="2023-05" db="EMBL/GenBank/DDBJ databases">
        <title>Actinoplanes sp. NEAU-A12 genome sequencing.</title>
        <authorList>
            <person name="Wang Z.-S."/>
        </authorList>
    </citation>
    <scope>NUCLEOTIDE SEQUENCE [LARGE SCALE GENOMIC DNA]</scope>
    <source>
        <strain evidence="2 3">NEAU-A12</strain>
    </source>
</reference>
<dbReference type="InterPro" id="IPR006675">
    <property type="entry name" value="HDIG_dom"/>
</dbReference>
<protein>
    <submittedName>
        <fullName evidence="2">HDIG domain-containing protein</fullName>
    </submittedName>
</protein>
<comment type="caution">
    <text evidence="2">The sequence shown here is derived from an EMBL/GenBank/DDBJ whole genome shotgun (WGS) entry which is preliminary data.</text>
</comment>
<dbReference type="InterPro" id="IPR003607">
    <property type="entry name" value="HD/PDEase_dom"/>
</dbReference>
<organism evidence="2 3">
    <name type="scientific">Actinoplanes sandaracinus</name>
    <dbReference type="NCBI Taxonomy" id="3045177"/>
    <lineage>
        <taxon>Bacteria</taxon>
        <taxon>Bacillati</taxon>
        <taxon>Actinomycetota</taxon>
        <taxon>Actinomycetes</taxon>
        <taxon>Micromonosporales</taxon>
        <taxon>Micromonosporaceae</taxon>
        <taxon>Actinoplanes</taxon>
    </lineage>
</organism>
<feature type="domain" description="HD" evidence="1">
    <location>
        <begin position="39"/>
        <end position="116"/>
    </location>
</feature>
<dbReference type="CDD" id="cd00077">
    <property type="entry name" value="HDc"/>
    <property type="match status" value="1"/>
</dbReference>